<dbReference type="InterPro" id="IPR025665">
    <property type="entry name" value="Beta-barrel_OMP_2"/>
</dbReference>
<name>A0A933SD51_UNCEI</name>
<protein>
    <submittedName>
        <fullName evidence="3">PorT family protein</fullName>
    </submittedName>
</protein>
<comment type="caution">
    <text evidence="3">The sequence shown here is derived from an EMBL/GenBank/DDBJ whole genome shotgun (WGS) entry which is preliminary data.</text>
</comment>
<feature type="signal peptide" evidence="1">
    <location>
        <begin position="1"/>
        <end position="26"/>
    </location>
</feature>
<feature type="domain" description="Outer membrane protein beta-barrel" evidence="2">
    <location>
        <begin position="24"/>
        <end position="196"/>
    </location>
</feature>
<evidence type="ECO:0000259" key="2">
    <source>
        <dbReference type="Pfam" id="PF13568"/>
    </source>
</evidence>
<gene>
    <name evidence="3" type="ORF">HZA61_06860</name>
</gene>
<evidence type="ECO:0000313" key="3">
    <source>
        <dbReference type="EMBL" id="MBI5169191.1"/>
    </source>
</evidence>
<sequence>MKRKCAALMLVVSVVAGLGIASLAQAATVHYGAFGGLGLSKMRIDPEPTVGRVSLKAPAFGATVRFELSPTLSIEPGLMYVSDGFSWGESEATDYVGNPLGTFEQLSVLEHVQVPVLFRYTLPSSGKVRAFGFAGPYGSIHLNEYTRVTGAIEQKLDTDGLRAAHAGVILGGGAQTTAGPGQLELQVRYDVGLTSLQESGLPGNAYANSFRFLLGWSR</sequence>
<evidence type="ECO:0000313" key="4">
    <source>
        <dbReference type="Proteomes" id="UP000696931"/>
    </source>
</evidence>
<feature type="chain" id="PRO_5037875690" evidence="1">
    <location>
        <begin position="27"/>
        <end position="218"/>
    </location>
</feature>
<organism evidence="3 4">
    <name type="scientific">Eiseniibacteriota bacterium</name>
    <dbReference type="NCBI Taxonomy" id="2212470"/>
    <lineage>
        <taxon>Bacteria</taxon>
        <taxon>Candidatus Eiseniibacteriota</taxon>
    </lineage>
</organism>
<keyword evidence="1" id="KW-0732">Signal</keyword>
<accession>A0A933SD51</accession>
<evidence type="ECO:0000256" key="1">
    <source>
        <dbReference type="SAM" id="SignalP"/>
    </source>
</evidence>
<dbReference type="Proteomes" id="UP000696931">
    <property type="component" value="Unassembled WGS sequence"/>
</dbReference>
<dbReference type="Pfam" id="PF13568">
    <property type="entry name" value="OMP_b-brl_2"/>
    <property type="match status" value="1"/>
</dbReference>
<dbReference type="EMBL" id="JACRIW010000045">
    <property type="protein sequence ID" value="MBI5169191.1"/>
    <property type="molecule type" value="Genomic_DNA"/>
</dbReference>
<dbReference type="AlphaFoldDB" id="A0A933SD51"/>
<proteinExistence type="predicted"/>
<reference evidence="3" key="1">
    <citation type="submission" date="2020-07" db="EMBL/GenBank/DDBJ databases">
        <title>Huge and variable diversity of episymbiotic CPR bacteria and DPANN archaea in groundwater ecosystems.</title>
        <authorList>
            <person name="He C.Y."/>
            <person name="Keren R."/>
            <person name="Whittaker M."/>
            <person name="Farag I.F."/>
            <person name="Doudna J."/>
            <person name="Cate J.H.D."/>
            <person name="Banfield J.F."/>
        </authorList>
    </citation>
    <scope>NUCLEOTIDE SEQUENCE</scope>
    <source>
        <strain evidence="3">NC_groundwater_1813_Pr3_B-0.1um_71_17</strain>
    </source>
</reference>